<evidence type="ECO:0000313" key="7">
    <source>
        <dbReference type="Proteomes" id="UP000586093"/>
    </source>
</evidence>
<dbReference type="PANTHER" id="PTHR43774:SF1">
    <property type="entry name" value="PEPTIDE METHIONINE SULFOXIDE REDUCTASE MSRA 2"/>
    <property type="match status" value="1"/>
</dbReference>
<dbReference type="PANTHER" id="PTHR43774">
    <property type="entry name" value="PEPTIDE METHIONINE SULFOXIDE REDUCTASE"/>
    <property type="match status" value="1"/>
</dbReference>
<sequence length="184" mass="20236">MDTAAPSTPASELATLAGGCFWCTEAVFLDVEGVLAVQSGYSQGQVASPSYEQVCTGRTGHAEVIRVRFDPERVSYRTLLEIFFEVHDPSQPNRQGADVGPQYRSGIYTHSEAQAATAAEVIAARRAAGQTVVTEVEPEHSYWPAEGYHQNYVAEHPNQPYCLFVAKAKVEAFRQAFPGRRKLR</sequence>
<evidence type="ECO:0000313" key="6">
    <source>
        <dbReference type="EMBL" id="MBB1161251.1"/>
    </source>
</evidence>
<feature type="active site" evidence="4">
    <location>
        <position position="20"/>
    </location>
</feature>
<dbReference type="EMBL" id="JACIVI010000001">
    <property type="protein sequence ID" value="MBB1161251.1"/>
    <property type="molecule type" value="Genomic_DNA"/>
</dbReference>
<dbReference type="RefSeq" id="WP_182661877.1">
    <property type="nucleotide sequence ID" value="NZ_JACIVI010000001.1"/>
</dbReference>
<dbReference type="EC" id="1.8.4.11" evidence="4"/>
<dbReference type="InterPro" id="IPR036509">
    <property type="entry name" value="Met_Sox_Rdtase_MsrA_sf"/>
</dbReference>
<dbReference type="InterPro" id="IPR002569">
    <property type="entry name" value="Met_Sox_Rdtase_MsrA_dom"/>
</dbReference>
<dbReference type="Proteomes" id="UP000586093">
    <property type="component" value="Unassembled WGS sequence"/>
</dbReference>
<comment type="caution">
    <text evidence="6">The sequence shown here is derived from an EMBL/GenBank/DDBJ whole genome shotgun (WGS) entry which is preliminary data.</text>
</comment>
<dbReference type="HAMAP" id="MF_01401">
    <property type="entry name" value="MsrA"/>
    <property type="match status" value="1"/>
</dbReference>
<evidence type="ECO:0000256" key="4">
    <source>
        <dbReference type="HAMAP-Rule" id="MF_01401"/>
    </source>
</evidence>
<evidence type="ECO:0000256" key="1">
    <source>
        <dbReference type="ARBA" id="ARBA00023002"/>
    </source>
</evidence>
<feature type="domain" description="Peptide methionine sulphoxide reductase MsrA" evidence="5">
    <location>
        <begin position="14"/>
        <end position="162"/>
    </location>
</feature>
<protein>
    <recommendedName>
        <fullName evidence="4">Peptide methionine sulfoxide reductase MsrA</fullName>
        <shortName evidence="4">Protein-methionine-S-oxide reductase</shortName>
        <ecNumber evidence="4">1.8.4.11</ecNumber>
    </recommendedName>
    <alternativeName>
        <fullName evidence="4">Peptide-methionine (S)-S-oxide reductase</fullName>
        <shortName evidence="4">Peptide Met(O) reductase</shortName>
    </alternativeName>
</protein>
<evidence type="ECO:0000256" key="3">
    <source>
        <dbReference type="ARBA" id="ARBA00048782"/>
    </source>
</evidence>
<evidence type="ECO:0000259" key="5">
    <source>
        <dbReference type="Pfam" id="PF01625"/>
    </source>
</evidence>
<reference evidence="6 7" key="1">
    <citation type="submission" date="2020-08" db="EMBL/GenBank/DDBJ databases">
        <title>Aquariorum lacteus gen. nov., sp. nov., a new member of the family Comamonadaceae, isolated from freshwater aquarium.</title>
        <authorList>
            <person name="Chun S.-J."/>
        </authorList>
    </citation>
    <scope>NUCLEOTIDE SEQUENCE [LARGE SCALE GENOMIC DNA]</scope>
    <source>
        <strain evidence="6 7">SJAQ100</strain>
    </source>
</reference>
<dbReference type="Gene3D" id="3.30.1060.10">
    <property type="entry name" value="Peptide methionine sulphoxide reductase MsrA"/>
    <property type="match status" value="1"/>
</dbReference>
<keyword evidence="7" id="KW-1185">Reference proteome</keyword>
<organism evidence="6 7">
    <name type="scientific">Aquariibacter albus</name>
    <dbReference type="NCBI Taxonomy" id="2759899"/>
    <lineage>
        <taxon>Bacteria</taxon>
        <taxon>Pseudomonadati</taxon>
        <taxon>Pseudomonadota</taxon>
        <taxon>Betaproteobacteria</taxon>
        <taxon>Burkholderiales</taxon>
        <taxon>Sphaerotilaceae</taxon>
        <taxon>Aquariibacter</taxon>
    </lineage>
</organism>
<proteinExistence type="inferred from homology"/>
<accession>A0A839HQD9</accession>
<evidence type="ECO:0000256" key="2">
    <source>
        <dbReference type="ARBA" id="ARBA00047806"/>
    </source>
</evidence>
<gene>
    <name evidence="4 6" type="primary">msrA</name>
    <name evidence="6" type="ORF">H4F90_04565</name>
</gene>
<dbReference type="AlphaFoldDB" id="A0A839HQD9"/>
<keyword evidence="1 4" id="KW-0560">Oxidoreductase</keyword>
<comment type="function">
    <text evidence="4">Has an important function as a repair enzyme for proteins that have been inactivated by oxidation. Catalyzes the reversible oxidation-reduction of methionine sulfoxide in proteins to methionine.</text>
</comment>
<comment type="catalytic activity">
    <reaction evidence="3 4">
        <text>[thioredoxin]-disulfide + L-methionine + H2O = L-methionine (S)-S-oxide + [thioredoxin]-dithiol</text>
        <dbReference type="Rhea" id="RHEA:19993"/>
        <dbReference type="Rhea" id="RHEA-COMP:10698"/>
        <dbReference type="Rhea" id="RHEA-COMP:10700"/>
        <dbReference type="ChEBI" id="CHEBI:15377"/>
        <dbReference type="ChEBI" id="CHEBI:29950"/>
        <dbReference type="ChEBI" id="CHEBI:50058"/>
        <dbReference type="ChEBI" id="CHEBI:57844"/>
        <dbReference type="ChEBI" id="CHEBI:58772"/>
        <dbReference type="EC" id="1.8.4.11"/>
    </reaction>
</comment>
<dbReference type="SUPFAM" id="SSF55068">
    <property type="entry name" value="Peptide methionine sulfoxide reductase"/>
    <property type="match status" value="1"/>
</dbReference>
<comment type="similarity">
    <text evidence="4">Belongs to the MsrA Met sulfoxide reductase family.</text>
</comment>
<dbReference type="NCBIfam" id="TIGR00401">
    <property type="entry name" value="msrA"/>
    <property type="match status" value="1"/>
</dbReference>
<dbReference type="GO" id="GO:0008113">
    <property type="term" value="F:peptide-methionine (S)-S-oxide reductase activity"/>
    <property type="evidence" value="ECO:0007669"/>
    <property type="project" value="UniProtKB-UniRule"/>
</dbReference>
<name>A0A839HQD9_9BURK</name>
<comment type="catalytic activity">
    <reaction evidence="2 4">
        <text>L-methionyl-[protein] + [thioredoxin]-disulfide + H2O = L-methionyl-(S)-S-oxide-[protein] + [thioredoxin]-dithiol</text>
        <dbReference type="Rhea" id="RHEA:14217"/>
        <dbReference type="Rhea" id="RHEA-COMP:10698"/>
        <dbReference type="Rhea" id="RHEA-COMP:10700"/>
        <dbReference type="Rhea" id="RHEA-COMP:12313"/>
        <dbReference type="Rhea" id="RHEA-COMP:12315"/>
        <dbReference type="ChEBI" id="CHEBI:15377"/>
        <dbReference type="ChEBI" id="CHEBI:16044"/>
        <dbReference type="ChEBI" id="CHEBI:29950"/>
        <dbReference type="ChEBI" id="CHEBI:44120"/>
        <dbReference type="ChEBI" id="CHEBI:50058"/>
        <dbReference type="EC" id="1.8.4.11"/>
    </reaction>
</comment>
<dbReference type="Pfam" id="PF01625">
    <property type="entry name" value="PMSR"/>
    <property type="match status" value="1"/>
</dbReference>